<protein>
    <submittedName>
        <fullName evidence="1">Putative morphogenetic protein</fullName>
    </submittedName>
</protein>
<dbReference type="EMBL" id="UGDC01000001">
    <property type="protein sequence ID" value="STJ52138.1"/>
    <property type="molecule type" value="Genomic_DNA"/>
</dbReference>
<organism evidence="1 2">
    <name type="scientific">Escherichia coli</name>
    <dbReference type="NCBI Taxonomy" id="562"/>
    <lineage>
        <taxon>Bacteria</taxon>
        <taxon>Pseudomonadati</taxon>
        <taxon>Pseudomonadota</taxon>
        <taxon>Gammaproteobacteria</taxon>
        <taxon>Enterobacterales</taxon>
        <taxon>Enterobacteriaceae</taxon>
        <taxon>Escherichia</taxon>
    </lineage>
</organism>
<accession>A0A376WQ18</accession>
<dbReference type="AlphaFoldDB" id="A0A376WQ18"/>
<evidence type="ECO:0000313" key="1">
    <source>
        <dbReference type="EMBL" id="STJ52138.1"/>
    </source>
</evidence>
<gene>
    <name evidence="1" type="ORF">NCTC9117_00122</name>
</gene>
<dbReference type="Proteomes" id="UP000254785">
    <property type="component" value="Unassembled WGS sequence"/>
</dbReference>
<evidence type="ECO:0000313" key="2">
    <source>
        <dbReference type="Proteomes" id="UP000254785"/>
    </source>
</evidence>
<sequence length="95" mass="10304">MAPIPYGVYSQADGVSPFLKVTLTNSQYQVTGYISQGAAMNMAQNWEAPFTGMSMGSVAGAFSGFAQVGTETTSVARWNSLMVWEGEHRRLSRCQ</sequence>
<name>A0A376WQ18_ECOLX</name>
<reference evidence="1 2" key="1">
    <citation type="submission" date="2018-06" db="EMBL/GenBank/DDBJ databases">
        <authorList>
            <consortium name="Pathogen Informatics"/>
            <person name="Doyle S."/>
        </authorList>
    </citation>
    <scope>NUCLEOTIDE SEQUENCE [LARGE SCALE GENOMIC DNA]</scope>
    <source>
        <strain evidence="1 2">NCTC9117</strain>
    </source>
</reference>
<proteinExistence type="predicted"/>